<dbReference type="PANTHER" id="PTHR35149:SF1">
    <property type="entry name" value="DUF5655 DOMAIN-CONTAINING PROTEIN"/>
    <property type="match status" value="1"/>
</dbReference>
<dbReference type="EMBL" id="LQBK01000033">
    <property type="protein sequence ID" value="KUG55489.1"/>
    <property type="molecule type" value="Genomic_DNA"/>
</dbReference>
<proteinExistence type="predicted"/>
<evidence type="ECO:0000313" key="3">
    <source>
        <dbReference type="EMBL" id="KUG55489.1"/>
    </source>
</evidence>
<protein>
    <recommendedName>
        <fullName evidence="5">DUF262 domain-containing protein</fullName>
    </recommendedName>
</protein>
<gene>
    <name evidence="3" type="ORF">AVL61_04980</name>
</gene>
<dbReference type="Proteomes" id="UP000053512">
    <property type="component" value="Unassembled WGS sequence"/>
</dbReference>
<feature type="domain" description="GmrSD restriction endonucleases N-terminal" evidence="1">
    <location>
        <begin position="17"/>
        <end position="232"/>
    </location>
</feature>
<dbReference type="PANTHER" id="PTHR35149">
    <property type="entry name" value="SLL5132 PROTEIN"/>
    <property type="match status" value="1"/>
</dbReference>
<dbReference type="OrthoDB" id="9798761at2"/>
<dbReference type="InterPro" id="IPR011089">
    <property type="entry name" value="GmrSD_C"/>
</dbReference>
<evidence type="ECO:0000259" key="2">
    <source>
        <dbReference type="Pfam" id="PF07510"/>
    </source>
</evidence>
<dbReference type="RefSeq" id="WP_058874749.1">
    <property type="nucleotide sequence ID" value="NZ_LQBK01000033.1"/>
</dbReference>
<feature type="domain" description="GmrSD restriction endonucleases C-terminal" evidence="2">
    <location>
        <begin position="596"/>
        <end position="691"/>
    </location>
</feature>
<sequence>MIVTENADQLRPLRVRDIFAGHPYRVPLYQRAYAWTAAEIHTLLADIRDARRNSLARDTAGERRDYYIGSLVVNTMRSDDGVVHEVVDGQQRLTTLFIILAVAPGIVWKDRTDRSGTLLGRLTFEGRTGARDDLQRLARDGAGAIDRLSTDGIRHAAELVATAASRGNARSSEQTASTPEAGFSAEDLEYLLDHVKILPTELPQGTDLNHYFEVMNTRGEQLEKHEILKSRLISELHDATERAIFSQVWDACAVLDRHIQTQFSTKALSGSLERNRIFGDEWDRFLPQSGSQLFATLRESRQQVRSDGAVEGNPAHWGEPERVALSDVLTKRANAADRSTDDDAENEPSAYGAIIDFPNLLLHVLKFHQGETFSWADDEDGATGRVRLEDKYLLAEFERAKPIDESWVREFALLLLKTRYLMDTYVIRTQTTAAGDHEENWVLHRAFKYSSAKTKQQLSTRSTFSVDDDQSDDEIGQSSIQRRVLMLQAMFQVTDTRRASKHFLFQILAWLHQHDKPSGIDGEAFARHLESSARDRLRALGLTKNLHQGTQVPNFLFNVLDYELWRLVSITGPGEAERLLHAKPASALRKAAPQFRFRYRTSVEHFYPAMPAAEQGHLPLPTALSNHFGNLCIMSRSENSRRNNLMPKAKAEEFASTGQSLKFQLMAELALREPEWNHNQIHAHGDAMVRVLRSAIESRPGGHT</sequence>
<organism evidence="3 4">
    <name type="scientific">Kocuria rosea subsp. polaris</name>
    <dbReference type="NCBI Taxonomy" id="136273"/>
    <lineage>
        <taxon>Bacteria</taxon>
        <taxon>Bacillati</taxon>
        <taxon>Actinomycetota</taxon>
        <taxon>Actinomycetes</taxon>
        <taxon>Micrococcales</taxon>
        <taxon>Micrococcaceae</taxon>
        <taxon>Kocuria</taxon>
    </lineage>
</organism>
<dbReference type="Pfam" id="PF03235">
    <property type="entry name" value="GmrSD_N"/>
    <property type="match status" value="1"/>
</dbReference>
<evidence type="ECO:0000313" key="4">
    <source>
        <dbReference type="Proteomes" id="UP000053512"/>
    </source>
</evidence>
<accession>A0A0W8I7V6</accession>
<name>A0A0W8I7V6_KOCRO</name>
<reference evidence="4" key="1">
    <citation type="submission" date="2015-12" db="EMBL/GenBank/DDBJ databases">
        <authorList>
            <person name="Nair G.R."/>
            <person name="Kaur G."/>
            <person name="Mayilraj S."/>
        </authorList>
    </citation>
    <scope>NUCLEOTIDE SEQUENCE [LARGE SCALE GENOMIC DNA]</scope>
    <source>
        <strain evidence="4">CD08_4</strain>
    </source>
</reference>
<evidence type="ECO:0000259" key="1">
    <source>
        <dbReference type="Pfam" id="PF03235"/>
    </source>
</evidence>
<dbReference type="Pfam" id="PF07510">
    <property type="entry name" value="GmrSD_C"/>
    <property type="match status" value="1"/>
</dbReference>
<dbReference type="InterPro" id="IPR004919">
    <property type="entry name" value="GmrSD_N"/>
</dbReference>
<dbReference type="AlphaFoldDB" id="A0A0W8I7V6"/>
<comment type="caution">
    <text evidence="3">The sequence shown here is derived from an EMBL/GenBank/DDBJ whole genome shotgun (WGS) entry which is preliminary data.</text>
</comment>
<evidence type="ECO:0008006" key="5">
    <source>
        <dbReference type="Google" id="ProtNLM"/>
    </source>
</evidence>